<dbReference type="GO" id="GO:0004771">
    <property type="term" value="F:sterol ester esterase activity"/>
    <property type="evidence" value="ECO:0007669"/>
    <property type="project" value="TreeGrafter"/>
</dbReference>
<dbReference type="GO" id="GO:0005829">
    <property type="term" value="C:cytosol"/>
    <property type="evidence" value="ECO:0007669"/>
    <property type="project" value="TreeGrafter"/>
</dbReference>
<evidence type="ECO:0000313" key="5">
    <source>
        <dbReference type="EMBL" id="QDT13569.1"/>
    </source>
</evidence>
<dbReference type="EMBL" id="CP036526">
    <property type="protein sequence ID" value="QDT13569.1"/>
    <property type="molecule type" value="Genomic_DNA"/>
</dbReference>
<evidence type="ECO:0000256" key="3">
    <source>
        <dbReference type="PROSITE-ProRule" id="PRU10038"/>
    </source>
</evidence>
<dbReference type="AlphaFoldDB" id="A0A517P2G3"/>
<dbReference type="PANTHER" id="PTHR23025">
    <property type="entry name" value="TRIACYLGLYCEROL LIPASE"/>
    <property type="match status" value="1"/>
</dbReference>
<evidence type="ECO:0000256" key="1">
    <source>
        <dbReference type="ARBA" id="ARBA00010515"/>
    </source>
</evidence>
<dbReference type="InterPro" id="IPR033140">
    <property type="entry name" value="Lipase_GDXG_put_SER_AS"/>
</dbReference>
<keyword evidence="6" id="KW-1185">Reference proteome</keyword>
<dbReference type="GO" id="GO:0019433">
    <property type="term" value="P:triglyceride catabolic process"/>
    <property type="evidence" value="ECO:0007669"/>
    <property type="project" value="TreeGrafter"/>
</dbReference>
<reference evidence="5 6" key="1">
    <citation type="submission" date="2019-02" db="EMBL/GenBank/DDBJ databases">
        <title>Deep-cultivation of Planctomycetes and their phenomic and genomic characterization uncovers novel biology.</title>
        <authorList>
            <person name="Wiegand S."/>
            <person name="Jogler M."/>
            <person name="Boedeker C."/>
            <person name="Pinto D."/>
            <person name="Vollmers J."/>
            <person name="Rivas-Marin E."/>
            <person name="Kohn T."/>
            <person name="Peeters S.H."/>
            <person name="Heuer A."/>
            <person name="Rast P."/>
            <person name="Oberbeckmann S."/>
            <person name="Bunk B."/>
            <person name="Jeske O."/>
            <person name="Meyerdierks A."/>
            <person name="Storesund J.E."/>
            <person name="Kallscheuer N."/>
            <person name="Luecker S."/>
            <person name="Lage O.M."/>
            <person name="Pohl T."/>
            <person name="Merkel B.J."/>
            <person name="Hornburger P."/>
            <person name="Mueller R.-W."/>
            <person name="Bruemmer F."/>
            <person name="Labrenz M."/>
            <person name="Spormann A.M."/>
            <person name="Op den Camp H."/>
            <person name="Overmann J."/>
            <person name="Amann R."/>
            <person name="Jetten M.S.M."/>
            <person name="Mascher T."/>
            <person name="Medema M.H."/>
            <person name="Devos D.P."/>
            <person name="Kaster A.-K."/>
            <person name="Ovreas L."/>
            <person name="Rohde M."/>
            <person name="Galperin M.Y."/>
            <person name="Jogler C."/>
        </authorList>
    </citation>
    <scope>NUCLEOTIDE SEQUENCE [LARGE SCALE GENOMIC DNA]</scope>
    <source>
        <strain evidence="5 6">K23_9</strain>
    </source>
</reference>
<feature type="domain" description="Alpha/beta hydrolase fold-3" evidence="4">
    <location>
        <begin position="74"/>
        <end position="281"/>
    </location>
</feature>
<comment type="similarity">
    <text evidence="1">Belongs to the 'GDXG' lipolytic enzyme family.</text>
</comment>
<dbReference type="InterPro" id="IPR029058">
    <property type="entry name" value="AB_hydrolase_fold"/>
</dbReference>
<proteinExistence type="inferred from homology"/>
<evidence type="ECO:0000256" key="2">
    <source>
        <dbReference type="ARBA" id="ARBA00022801"/>
    </source>
</evidence>
<dbReference type="InterPro" id="IPR013094">
    <property type="entry name" value="AB_hydrolase_3"/>
</dbReference>
<evidence type="ECO:0000313" key="6">
    <source>
        <dbReference type="Proteomes" id="UP000319817"/>
    </source>
</evidence>
<sequence length="318" mass="34062">MTLHPQAQTFLDAVAEANGPEWYERELSEARTVFDTLPFYGDPPDVAEVSDHTVAGVPVRIYKPVDDCQSAGMIVFFHGGGWVLGSIKSHDVLCRRLALQSGAAVVSVDYRRPPEDPFPAAIEDCFTVCDVIAMDHPALGIGGPMLVAGDSAGGNLAAAVCLMARDRGGPQIAGQVLIYPVLDGTMSGQSYSDFASGVGLTARTMGWFWQMYTGDETTAVRGNPLASPTRETDLSGLPPTHLVAAEYDVLKSEADGFALRLAAAGVELTTKQYDGMLHGFVHFSKPFDDAKLAMGEIAARCRELLNAESKRGEVHDQQ</sequence>
<evidence type="ECO:0000259" key="4">
    <source>
        <dbReference type="Pfam" id="PF07859"/>
    </source>
</evidence>
<protein>
    <submittedName>
        <fullName evidence="5">Carboxylesterase NlhH</fullName>
        <ecNumber evidence="5">3.1.1.1</ecNumber>
    </submittedName>
</protein>
<dbReference type="Proteomes" id="UP000319817">
    <property type="component" value="Chromosome"/>
</dbReference>
<dbReference type="PROSITE" id="PS01173">
    <property type="entry name" value="LIPASE_GDXG_HIS"/>
    <property type="match status" value="1"/>
</dbReference>
<dbReference type="EC" id="3.1.1.1" evidence="5"/>
<accession>A0A517P2G3</accession>
<dbReference type="GO" id="GO:0004806">
    <property type="term" value="F:triacylglycerol lipase activity"/>
    <property type="evidence" value="ECO:0007669"/>
    <property type="project" value="TreeGrafter"/>
</dbReference>
<dbReference type="RefSeq" id="WP_145421279.1">
    <property type="nucleotide sequence ID" value="NZ_CP036526.1"/>
</dbReference>
<dbReference type="PROSITE" id="PS01174">
    <property type="entry name" value="LIPASE_GDXG_SER"/>
    <property type="match status" value="1"/>
</dbReference>
<dbReference type="GO" id="GO:0106435">
    <property type="term" value="F:carboxylesterase activity"/>
    <property type="evidence" value="ECO:0007669"/>
    <property type="project" value="UniProtKB-EC"/>
</dbReference>
<dbReference type="SUPFAM" id="SSF53474">
    <property type="entry name" value="alpha/beta-Hydrolases"/>
    <property type="match status" value="1"/>
</dbReference>
<keyword evidence="2 5" id="KW-0378">Hydrolase</keyword>
<dbReference type="PANTHER" id="PTHR23025:SF4">
    <property type="entry name" value="ALPHA_BETA HYDROLASE FOLD-3 DOMAIN-CONTAINING PROTEIN"/>
    <property type="match status" value="1"/>
</dbReference>
<dbReference type="Pfam" id="PF07859">
    <property type="entry name" value="Abhydrolase_3"/>
    <property type="match status" value="1"/>
</dbReference>
<dbReference type="InterPro" id="IPR002168">
    <property type="entry name" value="Lipase_GDXG_HIS_AS"/>
</dbReference>
<organism evidence="5 6">
    <name type="scientific">Stieleria marina</name>
    <dbReference type="NCBI Taxonomy" id="1930275"/>
    <lineage>
        <taxon>Bacteria</taxon>
        <taxon>Pseudomonadati</taxon>
        <taxon>Planctomycetota</taxon>
        <taxon>Planctomycetia</taxon>
        <taxon>Pirellulales</taxon>
        <taxon>Pirellulaceae</taxon>
        <taxon>Stieleria</taxon>
    </lineage>
</organism>
<name>A0A517P2G3_9BACT</name>
<dbReference type="Gene3D" id="3.40.50.1820">
    <property type="entry name" value="alpha/beta hydrolase"/>
    <property type="match status" value="1"/>
</dbReference>
<feature type="active site" evidence="3">
    <location>
        <position position="151"/>
    </location>
</feature>
<gene>
    <name evidence="5" type="primary">nlhH_9</name>
    <name evidence="5" type="ORF">K239x_55890</name>
</gene>
<dbReference type="OrthoDB" id="9815425at2"/>